<keyword evidence="2" id="KW-1003">Cell membrane</keyword>
<comment type="subcellular location">
    <subcellularLocation>
        <location evidence="1">Cell membrane</location>
        <topology evidence="1">Multi-pass membrane protein</topology>
    </subcellularLocation>
</comment>
<organism evidence="8 9">
    <name type="scientific">Ambispora leptoticha</name>
    <dbReference type="NCBI Taxonomy" id="144679"/>
    <lineage>
        <taxon>Eukaryota</taxon>
        <taxon>Fungi</taxon>
        <taxon>Fungi incertae sedis</taxon>
        <taxon>Mucoromycota</taxon>
        <taxon>Glomeromycotina</taxon>
        <taxon>Glomeromycetes</taxon>
        <taxon>Archaeosporales</taxon>
        <taxon>Ambisporaceae</taxon>
        <taxon>Ambispora</taxon>
    </lineage>
</organism>
<keyword evidence="5 6" id="KW-0472">Membrane</keyword>
<dbReference type="PANTHER" id="PTHR34187">
    <property type="entry name" value="FGR18P"/>
    <property type="match status" value="1"/>
</dbReference>
<evidence type="ECO:0000256" key="6">
    <source>
        <dbReference type="SAM" id="Phobius"/>
    </source>
</evidence>
<dbReference type="InterPro" id="IPR052053">
    <property type="entry name" value="IM_YidH-like"/>
</dbReference>
<dbReference type="OrthoDB" id="199599at2759"/>
<feature type="domain" description="DUF202" evidence="7">
    <location>
        <begin position="71"/>
        <end position="139"/>
    </location>
</feature>
<reference evidence="8" key="1">
    <citation type="submission" date="2021-06" db="EMBL/GenBank/DDBJ databases">
        <authorList>
            <person name="Kallberg Y."/>
            <person name="Tangrot J."/>
            <person name="Rosling A."/>
        </authorList>
    </citation>
    <scope>NUCLEOTIDE SEQUENCE</scope>
    <source>
        <strain evidence="8">FL130A</strain>
    </source>
</reference>
<evidence type="ECO:0000259" key="7">
    <source>
        <dbReference type="Pfam" id="PF02656"/>
    </source>
</evidence>
<proteinExistence type="predicted"/>
<evidence type="ECO:0000256" key="3">
    <source>
        <dbReference type="ARBA" id="ARBA00022692"/>
    </source>
</evidence>
<evidence type="ECO:0000256" key="1">
    <source>
        <dbReference type="ARBA" id="ARBA00004651"/>
    </source>
</evidence>
<sequence length="187" mass="21281">MSDNDNVNKKINVKKQSNTNASMNATVRNYETFPSNLLDTMPDSFTEKTWSEWIKSYSPTLYLENRASVARDHLANERTFLAWLRSSLSFIGIGLAITQLFRLSPDLPKDEILGKSLGLIFMILGITFLFCGFFRYFHSQFAMTTGYFPASRGTVIFAFDPLLELACRTIVSVTVVFGIFKRREIVS</sequence>
<keyword evidence="4 6" id="KW-1133">Transmembrane helix</keyword>
<dbReference type="Proteomes" id="UP000789508">
    <property type="component" value="Unassembled WGS sequence"/>
</dbReference>
<evidence type="ECO:0000313" key="9">
    <source>
        <dbReference type="Proteomes" id="UP000789508"/>
    </source>
</evidence>
<accession>A0A9N9CU36</accession>
<keyword evidence="3 6" id="KW-0812">Transmembrane</keyword>
<dbReference type="GO" id="GO:0005886">
    <property type="term" value="C:plasma membrane"/>
    <property type="evidence" value="ECO:0007669"/>
    <property type="project" value="UniProtKB-SubCell"/>
</dbReference>
<feature type="transmembrane region" description="Helical" evidence="6">
    <location>
        <begin position="113"/>
        <end position="136"/>
    </location>
</feature>
<dbReference type="Pfam" id="PF02656">
    <property type="entry name" value="DUF202"/>
    <property type="match status" value="1"/>
</dbReference>
<dbReference type="PANTHER" id="PTHR34187:SF2">
    <property type="entry name" value="DUF202 DOMAIN-CONTAINING PROTEIN"/>
    <property type="match status" value="1"/>
</dbReference>
<protein>
    <submittedName>
        <fullName evidence="8">14063_t:CDS:1</fullName>
    </submittedName>
</protein>
<gene>
    <name evidence="8" type="ORF">ALEPTO_LOCUS8609</name>
</gene>
<dbReference type="EMBL" id="CAJVPS010005181">
    <property type="protein sequence ID" value="CAG8612168.1"/>
    <property type="molecule type" value="Genomic_DNA"/>
</dbReference>
<comment type="caution">
    <text evidence="8">The sequence shown here is derived from an EMBL/GenBank/DDBJ whole genome shotgun (WGS) entry which is preliminary data.</text>
</comment>
<evidence type="ECO:0000313" key="8">
    <source>
        <dbReference type="EMBL" id="CAG8612168.1"/>
    </source>
</evidence>
<keyword evidence="9" id="KW-1185">Reference proteome</keyword>
<evidence type="ECO:0000256" key="5">
    <source>
        <dbReference type="ARBA" id="ARBA00023136"/>
    </source>
</evidence>
<evidence type="ECO:0000256" key="4">
    <source>
        <dbReference type="ARBA" id="ARBA00022989"/>
    </source>
</evidence>
<name>A0A9N9CU36_9GLOM</name>
<evidence type="ECO:0000256" key="2">
    <source>
        <dbReference type="ARBA" id="ARBA00022475"/>
    </source>
</evidence>
<feature type="transmembrane region" description="Helical" evidence="6">
    <location>
        <begin position="80"/>
        <end position="101"/>
    </location>
</feature>
<dbReference type="AlphaFoldDB" id="A0A9N9CU36"/>
<dbReference type="InterPro" id="IPR003807">
    <property type="entry name" value="DUF202"/>
</dbReference>